<dbReference type="AlphaFoldDB" id="A0A100INR3"/>
<dbReference type="Pfam" id="PF25788">
    <property type="entry name" value="Ig_Rha78A_N"/>
    <property type="match status" value="1"/>
</dbReference>
<proteinExistence type="predicted"/>
<dbReference type="Gene3D" id="2.60.420.10">
    <property type="entry name" value="Maltose phosphorylase, domain 3"/>
    <property type="match status" value="1"/>
</dbReference>
<dbReference type="InterPro" id="IPR013737">
    <property type="entry name" value="Bac_rhamnosid_N"/>
</dbReference>
<dbReference type="VEuPathDB" id="FungiDB:ATCC64974_85970"/>
<evidence type="ECO:0000259" key="6">
    <source>
        <dbReference type="Pfam" id="PF17389"/>
    </source>
</evidence>
<dbReference type="GO" id="GO:0030596">
    <property type="term" value="F:alpha-L-rhamnosidase activity"/>
    <property type="evidence" value="ECO:0007669"/>
    <property type="project" value="UniProtKB-EC"/>
</dbReference>
<comment type="caution">
    <text evidence="8">The sequence shown here is derived from an EMBL/GenBank/DDBJ whole genome shotgun (WGS) entry which is preliminary data.</text>
</comment>
<dbReference type="VEuPathDB" id="FungiDB:M747DRAFT_298209"/>
<dbReference type="InterPro" id="IPR035396">
    <property type="entry name" value="Bac_rhamnosid6H"/>
</dbReference>
<dbReference type="OrthoDB" id="10036721at2759"/>
<evidence type="ECO:0000259" key="4">
    <source>
        <dbReference type="Pfam" id="PF05592"/>
    </source>
</evidence>
<dbReference type="Pfam" id="PF17390">
    <property type="entry name" value="Bac_rhamnosid_C"/>
    <property type="match status" value="1"/>
</dbReference>
<dbReference type="Proteomes" id="UP000068243">
    <property type="component" value="Unassembled WGS sequence"/>
</dbReference>
<comment type="catalytic activity">
    <reaction evidence="1">
        <text>Hydrolysis of terminal non-reducing alpha-L-rhamnose residues in alpha-L-rhamnosides.</text>
        <dbReference type="EC" id="3.2.1.40"/>
    </reaction>
</comment>
<dbReference type="PANTHER" id="PTHR33307:SF6">
    <property type="entry name" value="ALPHA-RHAMNOSIDASE (EUROFUNG)-RELATED"/>
    <property type="match status" value="1"/>
</dbReference>
<evidence type="ECO:0000256" key="2">
    <source>
        <dbReference type="ARBA" id="ARBA00012652"/>
    </source>
</evidence>
<dbReference type="EMBL" id="BCMY01000013">
    <property type="protein sequence ID" value="GAQ44559.1"/>
    <property type="molecule type" value="Genomic_DNA"/>
</dbReference>
<protein>
    <recommendedName>
        <fullName evidence="2">alpha-L-rhamnosidase</fullName>
        <ecNumber evidence="2">3.2.1.40</ecNumber>
    </recommendedName>
</protein>
<reference evidence="9" key="1">
    <citation type="journal article" date="2016" name="Genome Announc.">
        <title>Draft genome sequence of Aspergillus niger strain An76.</title>
        <authorList>
            <person name="Gong W."/>
            <person name="Cheng Z."/>
            <person name="Zhang H."/>
            <person name="Liu L."/>
            <person name="Gao P."/>
            <person name="Wang L."/>
        </authorList>
    </citation>
    <scope>NUCLEOTIDE SEQUENCE [LARGE SCALE GENOMIC DNA]</scope>
    <source>
        <strain evidence="9">An76</strain>
    </source>
</reference>
<dbReference type="Gene3D" id="1.50.10.10">
    <property type="match status" value="1"/>
</dbReference>
<sequence>MSIPTVTAPTFEHHANGLGLDTPTPRVSWRFESTMSTVGAWLQSAYEIEVFFVSAPIAQVYHVHSDQSLLVPWPAKPLRSRECAQVRVRVWGKTDSSDVAYAREIPSPWSPYSEVEAALLEDTDFQACFIGPAKNIETEGPLRPLRFKKAFDLPPHIHIGDRARLYVTAYGVFEAWINGNRVGDECLAPGWTSYKHRLPYRVHDVTSLLAPCRTNVLAIEVAEGWYAGRLGFDPGHSFMYGNELGVYAQLEVMSSGNGLEPWTLLSDDSWSCTDSAILAAGIYNGEVYDHNEEVDDWATMGTNWPASRAVDVKVLPWKTAKLVAVDAPPIRVTETVLCKQVFRSASGKIILDFGQNLVGKLQIPSVSLGKGEKLLLRHAEVLEEGELGTRPLQDAKARDIIIGSGKTIYNWSPRYTYHGFRYVEVTGWPGKGPSMRDIQALVIHTDMRRRGHFHCSNSSVNRLHDNIVWSMRGNFMSLPTDCPQRDERLGWTGDIQIFAPTACFLYDTTGILLNWLQDVAAEQLEDGKGGVPPLVVPNALVDWPHFAQAIWDDVTVLLPSELYQYSSDKLLLERQFHSMQTWLDNGVDRATDGLWHPDKWQFGDWLDPSAPPEDPGNGRTDSVLVANAYLIHTTEVFSRLCEVLGKANLADRYSKDVYRLKLGFQRRYLTPEGNLMSSSQTSIALAIQFALYQDDTARRTAAETLERLIRKAGFNISTGFVGTPAICHALTAIGRPQLAYRMLLETKCPSWLWPVVHMDATTIWERWDSMLPDKRINPGSMTSFNHYALGAVADWLHASVGGISPIQPGWRVFRVRPVPGGNLTHAKVSFDGPYGQIVCEWTLDGNDFKMDLIVPPNTSALVTLPSDLRTDYTVKEETMHNVSSGRHSFKCVFNAAPWPPKPIIPPYMSMPPDTIAE</sequence>
<evidence type="ECO:0000256" key="3">
    <source>
        <dbReference type="ARBA" id="ARBA00022801"/>
    </source>
</evidence>
<evidence type="ECO:0000259" key="7">
    <source>
        <dbReference type="Pfam" id="PF17390"/>
    </source>
</evidence>
<dbReference type="Pfam" id="PF05592">
    <property type="entry name" value="Bac_rhamnosid"/>
    <property type="match status" value="1"/>
</dbReference>
<dbReference type="InterPro" id="IPR008902">
    <property type="entry name" value="Rhamnosid_concanavalin"/>
</dbReference>
<dbReference type="Pfam" id="PF08531">
    <property type="entry name" value="Bac_rhamnosid_N"/>
    <property type="match status" value="1"/>
</dbReference>
<accession>A0A100INR3</accession>
<dbReference type="Gene3D" id="2.60.40.10">
    <property type="entry name" value="Immunoglobulins"/>
    <property type="match status" value="1"/>
</dbReference>
<evidence type="ECO:0000259" key="5">
    <source>
        <dbReference type="Pfam" id="PF08531"/>
    </source>
</evidence>
<dbReference type="VEuPathDB" id="FungiDB:ASPNIDRAFT2_1126821"/>
<name>A0A100INR3_ASPNG</name>
<dbReference type="InterPro" id="IPR008928">
    <property type="entry name" value="6-hairpin_glycosidase_sf"/>
</dbReference>
<gene>
    <name evidence="8" type="ORF">ABL_07220</name>
</gene>
<dbReference type="VEuPathDB" id="FungiDB:An04g09070"/>
<dbReference type="PIRSF" id="PIRSF010631">
    <property type="entry name" value="A-rhamnsds"/>
    <property type="match status" value="1"/>
</dbReference>
<evidence type="ECO:0000256" key="1">
    <source>
        <dbReference type="ARBA" id="ARBA00001445"/>
    </source>
</evidence>
<feature type="domain" description="Alpha-L-rhamnosidase C-terminal" evidence="7">
    <location>
        <begin position="802"/>
        <end position="875"/>
    </location>
</feature>
<organism evidence="8 9">
    <name type="scientific">Aspergillus niger</name>
    <dbReference type="NCBI Taxonomy" id="5061"/>
    <lineage>
        <taxon>Eukaryota</taxon>
        <taxon>Fungi</taxon>
        <taxon>Dikarya</taxon>
        <taxon>Ascomycota</taxon>
        <taxon>Pezizomycotina</taxon>
        <taxon>Eurotiomycetes</taxon>
        <taxon>Eurotiomycetidae</taxon>
        <taxon>Eurotiales</taxon>
        <taxon>Aspergillaceae</taxon>
        <taxon>Aspergillus</taxon>
        <taxon>Aspergillus subgen. Circumdati</taxon>
    </lineage>
</organism>
<feature type="domain" description="Bacterial alpha-L-rhamnosidase N-terminal" evidence="5">
    <location>
        <begin position="162"/>
        <end position="334"/>
    </location>
</feature>
<evidence type="ECO:0000313" key="9">
    <source>
        <dbReference type="Proteomes" id="UP000068243"/>
    </source>
</evidence>
<feature type="domain" description="Alpha-L-rhamnosidase concanavalin-like" evidence="4">
    <location>
        <begin position="344"/>
        <end position="444"/>
    </location>
</feature>
<dbReference type="Gene3D" id="2.60.120.260">
    <property type="entry name" value="Galactose-binding domain-like"/>
    <property type="match status" value="2"/>
</dbReference>
<dbReference type="InterPro" id="IPR016007">
    <property type="entry name" value="Alpha_rhamnosid"/>
</dbReference>
<dbReference type="GO" id="GO:0005975">
    <property type="term" value="P:carbohydrate metabolic process"/>
    <property type="evidence" value="ECO:0007669"/>
    <property type="project" value="InterPro"/>
</dbReference>
<dbReference type="OMA" id="FACSNTH"/>
<dbReference type="PANTHER" id="PTHR33307">
    <property type="entry name" value="ALPHA-RHAMNOSIDASE (EUROFUNG)"/>
    <property type="match status" value="1"/>
</dbReference>
<dbReference type="InterPro" id="IPR035398">
    <property type="entry name" value="Bac_rhamnosid_C"/>
</dbReference>
<dbReference type="InterPro" id="IPR012341">
    <property type="entry name" value="6hp_glycosidase-like_sf"/>
</dbReference>
<keyword evidence="3" id="KW-0378">Hydrolase</keyword>
<feature type="domain" description="Alpha-L-rhamnosidase six-hairpin glycosidase" evidence="6">
    <location>
        <begin position="449"/>
        <end position="800"/>
    </location>
</feature>
<dbReference type="EC" id="3.2.1.40" evidence="2"/>
<dbReference type="SUPFAM" id="SSF48208">
    <property type="entry name" value="Six-hairpin glycosidases"/>
    <property type="match status" value="1"/>
</dbReference>
<dbReference type="InterPro" id="IPR013783">
    <property type="entry name" value="Ig-like_fold"/>
</dbReference>
<dbReference type="Pfam" id="PF17389">
    <property type="entry name" value="Bac_rhamnosid6H"/>
    <property type="match status" value="1"/>
</dbReference>
<evidence type="ECO:0000313" key="8">
    <source>
        <dbReference type="EMBL" id="GAQ44559.1"/>
    </source>
</evidence>